<dbReference type="AlphaFoldDB" id="A0A1I1XRT2"/>
<reference evidence="2" key="1">
    <citation type="submission" date="2016-10" db="EMBL/GenBank/DDBJ databases">
        <authorList>
            <person name="Varghese N."/>
            <person name="Submissions S."/>
        </authorList>
    </citation>
    <scope>NUCLEOTIDE SEQUENCE [LARGE SCALE GENOMIC DNA]</scope>
    <source>
        <strain evidence="2">DSM 22530</strain>
    </source>
</reference>
<evidence type="ECO:0008006" key="3">
    <source>
        <dbReference type="Google" id="ProtNLM"/>
    </source>
</evidence>
<dbReference type="EMBL" id="FOMR01000008">
    <property type="protein sequence ID" value="SFE08260.1"/>
    <property type="molecule type" value="Genomic_DNA"/>
</dbReference>
<protein>
    <recommendedName>
        <fullName evidence="3">Fur-regulated basic protein A</fullName>
    </recommendedName>
</protein>
<dbReference type="Proteomes" id="UP000199474">
    <property type="component" value="Unassembled WGS sequence"/>
</dbReference>
<accession>A0A1I1XRT2</accession>
<dbReference type="RefSeq" id="WP_177183431.1">
    <property type="nucleotide sequence ID" value="NZ_FOMR01000008.1"/>
</dbReference>
<name>A0A1I1XRT2_9BACI</name>
<proteinExistence type="predicted"/>
<sequence length="46" mass="5724">MESFAEMREKTEKKLGRGLYEDELLFMQWVYERYEQERETINTTTN</sequence>
<evidence type="ECO:0000313" key="1">
    <source>
        <dbReference type="EMBL" id="SFE08260.1"/>
    </source>
</evidence>
<evidence type="ECO:0000313" key="2">
    <source>
        <dbReference type="Proteomes" id="UP000199474"/>
    </source>
</evidence>
<gene>
    <name evidence="1" type="ORF">SAMN05216238_10831</name>
</gene>
<keyword evidence="2" id="KW-1185">Reference proteome</keyword>
<organism evidence="1 2">
    <name type="scientific">Lentibacillus persicus</name>
    <dbReference type="NCBI Taxonomy" id="640948"/>
    <lineage>
        <taxon>Bacteria</taxon>
        <taxon>Bacillati</taxon>
        <taxon>Bacillota</taxon>
        <taxon>Bacilli</taxon>
        <taxon>Bacillales</taxon>
        <taxon>Bacillaceae</taxon>
        <taxon>Lentibacillus</taxon>
    </lineage>
</organism>
<dbReference type="STRING" id="640948.SAMN05216238_10831"/>